<evidence type="ECO:0000256" key="8">
    <source>
        <dbReference type="ARBA" id="ARBA00048483"/>
    </source>
</evidence>
<dbReference type="PANTHER" id="PTHR32361:SF9">
    <property type="entry name" value="FERRIC REDUCTASE TRANSMEMBRANE COMPONENT 3-RELATED"/>
    <property type="match status" value="1"/>
</dbReference>
<keyword evidence="6" id="KW-0249">Electron transport</keyword>
<evidence type="ECO:0000256" key="4">
    <source>
        <dbReference type="ARBA" id="ARBA00022448"/>
    </source>
</evidence>
<evidence type="ECO:0000313" key="12">
    <source>
        <dbReference type="Proteomes" id="UP000005240"/>
    </source>
</evidence>
<dbReference type="EnsemblFungi" id="PTTG_11866-t43_1">
    <property type="protein sequence ID" value="PTTG_11866-t43_1-p1"/>
    <property type="gene ID" value="PTTG_11866"/>
</dbReference>
<dbReference type="OrthoDB" id="17725at2759"/>
<dbReference type="InterPro" id="IPR017927">
    <property type="entry name" value="FAD-bd_FR_type"/>
</dbReference>
<name>A0A180GZI8_PUCT1</name>
<evidence type="ECO:0000256" key="1">
    <source>
        <dbReference type="ARBA" id="ARBA00004651"/>
    </source>
</evidence>
<evidence type="ECO:0000313" key="11">
    <source>
        <dbReference type="EnsemblFungi" id="PTTG_11866-t43_1-p1"/>
    </source>
</evidence>
<protein>
    <recommendedName>
        <fullName evidence="3">ferric-chelate reductase (NADPH)</fullName>
        <ecNumber evidence="3">1.16.1.9</ecNumber>
    </recommendedName>
</protein>
<dbReference type="Gene3D" id="3.40.50.80">
    <property type="entry name" value="Nucleotide-binding domain of ferredoxin-NADP reductase (FNR) module"/>
    <property type="match status" value="1"/>
</dbReference>
<comment type="similarity">
    <text evidence="2">Belongs to the ferric reductase (FRE) family.</text>
</comment>
<evidence type="ECO:0000256" key="3">
    <source>
        <dbReference type="ARBA" id="ARBA00012668"/>
    </source>
</evidence>
<accession>A0A180GZI8</accession>
<reference evidence="11" key="4">
    <citation type="submission" date="2025-05" db="UniProtKB">
        <authorList>
            <consortium name="EnsemblFungi"/>
        </authorList>
    </citation>
    <scope>IDENTIFICATION</scope>
    <source>
        <strain evidence="11">isolate 1-1 / race 1 (BBBD)</strain>
    </source>
</reference>
<comment type="subcellular location">
    <subcellularLocation>
        <location evidence="1">Cell membrane</location>
        <topology evidence="1">Multi-pass membrane protein</topology>
    </subcellularLocation>
</comment>
<dbReference type="InterPro" id="IPR013112">
    <property type="entry name" value="FAD-bd_8"/>
</dbReference>
<evidence type="ECO:0000313" key="10">
    <source>
        <dbReference type="EMBL" id="OAV98150.1"/>
    </source>
</evidence>
<dbReference type="CDD" id="cd06186">
    <property type="entry name" value="NOX_Duox_like_FAD_NADP"/>
    <property type="match status" value="1"/>
</dbReference>
<dbReference type="PANTHER" id="PTHR32361">
    <property type="entry name" value="FERRIC/CUPRIC REDUCTASE TRANSMEMBRANE COMPONENT"/>
    <property type="match status" value="1"/>
</dbReference>
<evidence type="ECO:0000256" key="7">
    <source>
        <dbReference type="ARBA" id="ARBA00023002"/>
    </source>
</evidence>
<dbReference type="GO" id="GO:0006826">
    <property type="term" value="P:iron ion transport"/>
    <property type="evidence" value="ECO:0007669"/>
    <property type="project" value="TreeGrafter"/>
</dbReference>
<keyword evidence="4" id="KW-0813">Transport</keyword>
<dbReference type="AlphaFoldDB" id="A0A180GZI8"/>
<dbReference type="GO" id="GO:0015677">
    <property type="term" value="P:copper ion import"/>
    <property type="evidence" value="ECO:0007669"/>
    <property type="project" value="TreeGrafter"/>
</dbReference>
<evidence type="ECO:0000259" key="9">
    <source>
        <dbReference type="PROSITE" id="PS51384"/>
    </source>
</evidence>
<dbReference type="Pfam" id="PF08030">
    <property type="entry name" value="NAD_binding_6"/>
    <property type="match status" value="1"/>
</dbReference>
<dbReference type="GO" id="GO:0005886">
    <property type="term" value="C:plasma membrane"/>
    <property type="evidence" value="ECO:0007669"/>
    <property type="project" value="UniProtKB-SubCell"/>
</dbReference>
<dbReference type="InterPro" id="IPR013121">
    <property type="entry name" value="Fe_red_NAD-bd_6"/>
</dbReference>
<comment type="catalytic activity">
    <reaction evidence="8">
        <text>2 a Fe(II)-siderophore + NADP(+) + H(+) = 2 a Fe(III)-siderophore + NADPH</text>
        <dbReference type="Rhea" id="RHEA:28795"/>
        <dbReference type="Rhea" id="RHEA-COMP:11342"/>
        <dbReference type="Rhea" id="RHEA-COMP:11344"/>
        <dbReference type="ChEBI" id="CHEBI:15378"/>
        <dbReference type="ChEBI" id="CHEBI:29033"/>
        <dbReference type="ChEBI" id="CHEBI:29034"/>
        <dbReference type="ChEBI" id="CHEBI:57783"/>
        <dbReference type="ChEBI" id="CHEBI:58349"/>
        <dbReference type="EC" id="1.16.1.9"/>
    </reaction>
</comment>
<dbReference type="FunFam" id="3.40.50.80:FF:000116">
    <property type="entry name" value="Uncharacterized protein"/>
    <property type="match status" value="1"/>
</dbReference>
<sequence length="346" mass="37190">MYQTFLVCHIFGFFAALLALWFHVQALKPITVLSATFIAVDYLLVYLKTSIRSAVFTSLPGGLTKVEIDRIGEGWIAGQHVYLRVFKGRHSFEKHPFTIANAPASLSPTGRNTLVLIAKAAGDFTRNIHRVGYAEAALVGGDLESRKASTDEKHFQALCEAASDCRLAVAVEGPYGTSYLDMCDHETVVLVAGGSGFTYCMSTFEHIIGNAMKGVGFTKKIFVVWTLRDLDMVQVFASALNKALKCAQQLRIEVVVRLYVTTPLKHGDMNPVPGAQITPNRVDLMGVLSEALESTSWSIDARGETQGCGLAVGVCGPEGLVVSARSAISAADSTLAAKAGGIQFHS</sequence>
<organism evidence="10">
    <name type="scientific">Puccinia triticina (isolate 1-1 / race 1 (BBBD))</name>
    <name type="common">Brown leaf rust fungus</name>
    <dbReference type="NCBI Taxonomy" id="630390"/>
    <lineage>
        <taxon>Eukaryota</taxon>
        <taxon>Fungi</taxon>
        <taxon>Dikarya</taxon>
        <taxon>Basidiomycota</taxon>
        <taxon>Pucciniomycotina</taxon>
        <taxon>Pucciniomycetes</taxon>
        <taxon>Pucciniales</taxon>
        <taxon>Pucciniaceae</taxon>
        <taxon>Puccinia</taxon>
    </lineage>
</organism>
<keyword evidence="7" id="KW-0560">Oxidoreductase</keyword>
<dbReference type="PROSITE" id="PS51384">
    <property type="entry name" value="FAD_FR"/>
    <property type="match status" value="1"/>
</dbReference>
<proteinExistence type="inferred from homology"/>
<evidence type="ECO:0000256" key="5">
    <source>
        <dbReference type="ARBA" id="ARBA00022475"/>
    </source>
</evidence>
<dbReference type="STRING" id="630390.A0A180GZI8"/>
<keyword evidence="5" id="KW-0472">Membrane</keyword>
<dbReference type="EMBL" id="ADAS02000009">
    <property type="protein sequence ID" value="OAV98150.1"/>
    <property type="molecule type" value="Genomic_DNA"/>
</dbReference>
<feature type="domain" description="FAD-binding FR-type" evidence="9">
    <location>
        <begin position="25"/>
        <end position="181"/>
    </location>
</feature>
<reference evidence="10" key="2">
    <citation type="submission" date="2016-05" db="EMBL/GenBank/DDBJ databases">
        <title>Comparative analysis highlights variable genome content of wheat rusts and divergence of the mating loci.</title>
        <authorList>
            <person name="Cuomo C.A."/>
            <person name="Bakkeren G."/>
            <person name="Szabo L."/>
            <person name="Khalil H."/>
            <person name="Joly D."/>
            <person name="Goldberg J."/>
            <person name="Young S."/>
            <person name="Zeng Q."/>
            <person name="Fellers J."/>
        </authorList>
    </citation>
    <scope>NUCLEOTIDE SEQUENCE [LARGE SCALE GENOMIC DNA]</scope>
    <source>
        <strain evidence="10">1-1 BBBD Race 1</strain>
    </source>
</reference>
<dbReference type="SUPFAM" id="SSF63380">
    <property type="entry name" value="Riboflavin synthase domain-like"/>
    <property type="match status" value="1"/>
</dbReference>
<evidence type="ECO:0000256" key="2">
    <source>
        <dbReference type="ARBA" id="ARBA00006278"/>
    </source>
</evidence>
<evidence type="ECO:0000256" key="6">
    <source>
        <dbReference type="ARBA" id="ARBA00022982"/>
    </source>
</evidence>
<dbReference type="InterPro" id="IPR039261">
    <property type="entry name" value="FNR_nucleotide-bd"/>
</dbReference>
<gene>
    <name evidence="10" type="ORF">PTTG_11866</name>
</gene>
<dbReference type="Proteomes" id="UP000005240">
    <property type="component" value="Unassembled WGS sequence"/>
</dbReference>
<dbReference type="GO" id="GO:0052851">
    <property type="term" value="F:ferric-chelate reductase (NADPH) activity"/>
    <property type="evidence" value="ECO:0007669"/>
    <property type="project" value="UniProtKB-EC"/>
</dbReference>
<dbReference type="InterPro" id="IPR017938">
    <property type="entry name" value="Riboflavin_synthase-like_b-brl"/>
</dbReference>
<reference evidence="11 12" key="3">
    <citation type="journal article" date="2017" name="G3 (Bethesda)">
        <title>Comparative analysis highlights variable genome content of wheat rusts and divergence of the mating loci.</title>
        <authorList>
            <person name="Cuomo C.A."/>
            <person name="Bakkeren G."/>
            <person name="Khalil H.B."/>
            <person name="Panwar V."/>
            <person name="Joly D."/>
            <person name="Linning R."/>
            <person name="Sakthikumar S."/>
            <person name="Song X."/>
            <person name="Adiconis X."/>
            <person name="Fan L."/>
            <person name="Goldberg J.M."/>
            <person name="Levin J.Z."/>
            <person name="Young S."/>
            <person name="Zeng Q."/>
            <person name="Anikster Y."/>
            <person name="Bruce M."/>
            <person name="Wang M."/>
            <person name="Yin C."/>
            <person name="McCallum B."/>
            <person name="Szabo L.J."/>
            <person name="Hulbert S."/>
            <person name="Chen X."/>
            <person name="Fellers J.P."/>
        </authorList>
    </citation>
    <scope>NUCLEOTIDE SEQUENCE</scope>
    <source>
        <strain evidence="11">isolate 1-1 / race 1 (BBBD)</strain>
        <strain evidence="12">Isolate 1-1 / race 1 (BBBD)</strain>
    </source>
</reference>
<dbReference type="InterPro" id="IPR051410">
    <property type="entry name" value="Ferric/Cupric_Reductase"/>
</dbReference>
<dbReference type="SUPFAM" id="SSF52343">
    <property type="entry name" value="Ferredoxin reductase-like, C-terminal NADP-linked domain"/>
    <property type="match status" value="1"/>
</dbReference>
<keyword evidence="12" id="KW-1185">Reference proteome</keyword>
<reference evidence="10" key="1">
    <citation type="submission" date="2009-11" db="EMBL/GenBank/DDBJ databases">
        <authorList>
            <consortium name="The Broad Institute Genome Sequencing Platform"/>
            <person name="Ward D."/>
            <person name="Feldgarden M."/>
            <person name="Earl A."/>
            <person name="Young S.K."/>
            <person name="Zeng Q."/>
            <person name="Koehrsen M."/>
            <person name="Alvarado L."/>
            <person name="Berlin A."/>
            <person name="Bochicchio J."/>
            <person name="Borenstein D."/>
            <person name="Chapman S.B."/>
            <person name="Chen Z."/>
            <person name="Engels R."/>
            <person name="Freedman E."/>
            <person name="Gellesch M."/>
            <person name="Goldberg J."/>
            <person name="Griggs A."/>
            <person name="Gujja S."/>
            <person name="Heilman E."/>
            <person name="Heiman D."/>
            <person name="Hepburn T."/>
            <person name="Howarth C."/>
            <person name="Jen D."/>
            <person name="Larson L."/>
            <person name="Lewis B."/>
            <person name="Mehta T."/>
            <person name="Park D."/>
            <person name="Pearson M."/>
            <person name="Roberts A."/>
            <person name="Saif S."/>
            <person name="Shea T."/>
            <person name="Shenoy N."/>
            <person name="Sisk P."/>
            <person name="Stolte C."/>
            <person name="Sykes S."/>
            <person name="Thomson T."/>
            <person name="Walk T."/>
            <person name="White J."/>
            <person name="Yandava C."/>
            <person name="Izard J."/>
            <person name="Baranova O.V."/>
            <person name="Blanton J.M."/>
            <person name="Tanner A.C."/>
            <person name="Dewhirst F.E."/>
            <person name="Haas B."/>
            <person name="Nusbaum C."/>
            <person name="Birren B."/>
        </authorList>
    </citation>
    <scope>NUCLEOTIDE SEQUENCE [LARGE SCALE GENOMIC DNA]</scope>
    <source>
        <strain evidence="10">1-1 BBBD Race 1</strain>
    </source>
</reference>
<dbReference type="GO" id="GO:0006879">
    <property type="term" value="P:intracellular iron ion homeostasis"/>
    <property type="evidence" value="ECO:0007669"/>
    <property type="project" value="TreeGrafter"/>
</dbReference>
<dbReference type="VEuPathDB" id="FungiDB:PTTG_11866"/>
<dbReference type="EC" id="1.16.1.9" evidence="3"/>
<dbReference type="Pfam" id="PF08022">
    <property type="entry name" value="FAD_binding_8"/>
    <property type="match status" value="1"/>
</dbReference>
<keyword evidence="5" id="KW-1003">Cell membrane</keyword>